<gene>
    <name evidence="6" type="ORF">V6N11_019226</name>
</gene>
<keyword evidence="3" id="KW-0560">Oxidoreductase</keyword>
<dbReference type="PANTHER" id="PTHR10209:SF751">
    <property type="entry name" value="OS06G0255100 PROTEIN"/>
    <property type="match status" value="1"/>
</dbReference>
<keyword evidence="7" id="KW-1185">Reference proteome</keyword>
<evidence type="ECO:0000256" key="1">
    <source>
        <dbReference type="ARBA" id="ARBA00008056"/>
    </source>
</evidence>
<dbReference type="Pfam" id="PF14226">
    <property type="entry name" value="DIOX_N"/>
    <property type="match status" value="2"/>
</dbReference>
<comment type="similarity">
    <text evidence="1">Belongs to the iron/ascorbate-dependent oxidoreductase family.</text>
</comment>
<keyword evidence="2" id="KW-0479">Metal-binding</keyword>
<evidence type="ECO:0000256" key="4">
    <source>
        <dbReference type="ARBA" id="ARBA00023004"/>
    </source>
</evidence>
<proteinExistence type="inferred from homology"/>
<protein>
    <recommendedName>
        <fullName evidence="5">Fe2OG dioxygenase domain-containing protein</fullName>
    </recommendedName>
</protein>
<evidence type="ECO:0000256" key="3">
    <source>
        <dbReference type="ARBA" id="ARBA00023002"/>
    </source>
</evidence>
<evidence type="ECO:0000313" key="7">
    <source>
        <dbReference type="Proteomes" id="UP001396334"/>
    </source>
</evidence>
<evidence type="ECO:0000259" key="5">
    <source>
        <dbReference type="PROSITE" id="PS51471"/>
    </source>
</evidence>
<dbReference type="InterPro" id="IPR005123">
    <property type="entry name" value="Oxoglu/Fe-dep_dioxygenase_dom"/>
</dbReference>
<name>A0ABR2R1S6_9ROSI</name>
<keyword evidence="4" id="KW-0408">Iron</keyword>
<organism evidence="6 7">
    <name type="scientific">Hibiscus sabdariffa</name>
    <name type="common">roselle</name>
    <dbReference type="NCBI Taxonomy" id="183260"/>
    <lineage>
        <taxon>Eukaryota</taxon>
        <taxon>Viridiplantae</taxon>
        <taxon>Streptophyta</taxon>
        <taxon>Embryophyta</taxon>
        <taxon>Tracheophyta</taxon>
        <taxon>Spermatophyta</taxon>
        <taxon>Magnoliopsida</taxon>
        <taxon>eudicotyledons</taxon>
        <taxon>Gunneridae</taxon>
        <taxon>Pentapetalae</taxon>
        <taxon>rosids</taxon>
        <taxon>malvids</taxon>
        <taxon>Malvales</taxon>
        <taxon>Malvaceae</taxon>
        <taxon>Malvoideae</taxon>
        <taxon>Hibiscus</taxon>
    </lineage>
</organism>
<dbReference type="PROSITE" id="PS51471">
    <property type="entry name" value="FE2OG_OXY"/>
    <property type="match status" value="1"/>
</dbReference>
<dbReference type="Pfam" id="PF03171">
    <property type="entry name" value="2OG-FeII_Oxy"/>
    <property type="match status" value="1"/>
</dbReference>
<dbReference type="PANTHER" id="PTHR10209">
    <property type="entry name" value="OXIDOREDUCTASE, 2OG-FE II OXYGENASE FAMILY PROTEIN"/>
    <property type="match status" value="1"/>
</dbReference>
<reference evidence="6 7" key="1">
    <citation type="journal article" date="2024" name="G3 (Bethesda)">
        <title>Genome assembly of Hibiscus sabdariffa L. provides insights into metabolisms of medicinal natural products.</title>
        <authorList>
            <person name="Kim T."/>
        </authorList>
    </citation>
    <scope>NUCLEOTIDE SEQUENCE [LARGE SCALE GENOMIC DNA]</scope>
    <source>
        <strain evidence="6">TK-2024</strain>
        <tissue evidence="6">Old leaves</tissue>
    </source>
</reference>
<sequence length="567" mass="62456">MATAVNVSGEKHYDRAAEIKRFDESKMGVKGLVDSGLTTIPPIFIHPTDTLSDLKTKPQSVVVPTIDLSGPRSTVVEQVAAASRTFGFFQIVNHGVPVQVLDRMMGSIRAFHEQPTDVKTKLYTRDLESGVIFLSNFDLFHSKAASWRDTLQIKLGRRLPKLEDIPEVIRDEVVQWNLYSETLGEQLMGLLSEGLGLDMDRLKNTCLDAKLMVGNYYPHCPQPDLTVGIASHSDPGVLTLVLQDHIGGLQIKHKGEWVDVKPVHGALVINIADILQILSNDEYISVEHRVLANPSKEARVSVAVFFNPSAREALHGPFSELISPEKPPRYRQFAHHDYMTRSQALVTAFGPGTADAGNSRIRLPLIPSLVAPVIAPADSLYVTIEATTTEHVDSQERVDEHDNSRKVFVIQGNKEEKKTATTLKDENHYDRAVEVKRFDESKLGVKGLVGSGLTTIPSIFIHPPETLSDLKPKPKSVVIPAINLSGRRLTVVKQVVAASRTFGIFQIVNHGVSVQVLDRMMGSMSSWPMSRPNSIPVRWKAVSDSFPTSTCFTPKPLAGGFLPTPSI</sequence>
<dbReference type="Proteomes" id="UP001396334">
    <property type="component" value="Unassembled WGS sequence"/>
</dbReference>
<dbReference type="SUPFAM" id="SSF51197">
    <property type="entry name" value="Clavaminate synthase-like"/>
    <property type="match status" value="2"/>
</dbReference>
<evidence type="ECO:0000313" key="6">
    <source>
        <dbReference type="EMBL" id="KAK9006896.1"/>
    </source>
</evidence>
<comment type="caution">
    <text evidence="6">The sequence shown here is derived from an EMBL/GenBank/DDBJ whole genome shotgun (WGS) entry which is preliminary data.</text>
</comment>
<accession>A0ABR2R1S6</accession>
<dbReference type="Gene3D" id="2.60.120.330">
    <property type="entry name" value="B-lactam Antibiotic, Isopenicillin N Synthase, Chain"/>
    <property type="match status" value="2"/>
</dbReference>
<dbReference type="EMBL" id="JBBPBN010000028">
    <property type="protein sequence ID" value="KAK9006896.1"/>
    <property type="molecule type" value="Genomic_DNA"/>
</dbReference>
<dbReference type="InterPro" id="IPR044861">
    <property type="entry name" value="IPNS-like_FE2OG_OXY"/>
</dbReference>
<dbReference type="InterPro" id="IPR027443">
    <property type="entry name" value="IPNS-like_sf"/>
</dbReference>
<evidence type="ECO:0000256" key="2">
    <source>
        <dbReference type="ARBA" id="ARBA00022723"/>
    </source>
</evidence>
<dbReference type="InterPro" id="IPR026992">
    <property type="entry name" value="DIOX_N"/>
</dbReference>
<feature type="domain" description="Fe2OG dioxygenase" evidence="5">
    <location>
        <begin position="202"/>
        <end position="308"/>
    </location>
</feature>